<dbReference type="GO" id="GO:0005789">
    <property type="term" value="C:endoplasmic reticulum membrane"/>
    <property type="evidence" value="ECO:0007669"/>
    <property type="project" value="TreeGrafter"/>
</dbReference>
<feature type="transmembrane region" description="Helical" evidence="10">
    <location>
        <begin position="281"/>
        <end position="297"/>
    </location>
</feature>
<evidence type="ECO:0000256" key="3">
    <source>
        <dbReference type="ARBA" id="ARBA00022679"/>
    </source>
</evidence>
<dbReference type="PANTHER" id="PTHR11157">
    <property type="entry name" value="FATTY ACID ACYL TRANSFERASE-RELATED"/>
    <property type="match status" value="1"/>
</dbReference>
<organism evidence="12">
    <name type="scientific">Scylla olivacea</name>
    <name type="common">Orange mud crab</name>
    <name type="synonym">Cancer olivacea</name>
    <dbReference type="NCBI Taxonomy" id="85551"/>
    <lineage>
        <taxon>Eukaryota</taxon>
        <taxon>Metazoa</taxon>
        <taxon>Ecdysozoa</taxon>
        <taxon>Arthropoda</taxon>
        <taxon>Crustacea</taxon>
        <taxon>Multicrustacea</taxon>
        <taxon>Malacostraca</taxon>
        <taxon>Eumalacostraca</taxon>
        <taxon>Eucarida</taxon>
        <taxon>Decapoda</taxon>
        <taxon>Pleocyemata</taxon>
        <taxon>Brachyura</taxon>
        <taxon>Eubrachyura</taxon>
        <taxon>Portunoidea</taxon>
        <taxon>Portunidae</taxon>
        <taxon>Portuninae</taxon>
        <taxon>Scylla</taxon>
    </lineage>
</organism>
<dbReference type="GO" id="GO:0042761">
    <property type="term" value="P:very long-chain fatty acid biosynthetic process"/>
    <property type="evidence" value="ECO:0007669"/>
    <property type="project" value="TreeGrafter"/>
</dbReference>
<dbReference type="EMBL" id="GDRN01059283">
    <property type="protein sequence ID" value="JAI65508.1"/>
    <property type="molecule type" value="Transcribed_RNA"/>
</dbReference>
<accession>A0A0P4WHW7</accession>
<dbReference type="InterPro" id="IPR002076">
    <property type="entry name" value="ELO_fam"/>
</dbReference>
<keyword evidence="9 10" id="KW-0275">Fatty acid biosynthesis</keyword>
<keyword evidence="8 10" id="KW-0472">Membrane</keyword>
<dbReference type="AlphaFoldDB" id="A0A0P4WHW7"/>
<evidence type="ECO:0000256" key="8">
    <source>
        <dbReference type="ARBA" id="ARBA00023136"/>
    </source>
</evidence>
<evidence type="ECO:0000256" key="1">
    <source>
        <dbReference type="ARBA" id="ARBA00004141"/>
    </source>
</evidence>
<evidence type="ECO:0000256" key="5">
    <source>
        <dbReference type="ARBA" id="ARBA00022832"/>
    </source>
</evidence>
<evidence type="ECO:0000256" key="6">
    <source>
        <dbReference type="ARBA" id="ARBA00022989"/>
    </source>
</evidence>
<keyword evidence="4 10" id="KW-0812">Transmembrane</keyword>
<feature type="transmembrane region" description="Helical" evidence="10">
    <location>
        <begin position="208"/>
        <end position="227"/>
    </location>
</feature>
<sequence length="329" mass="38856">MTRNMETLHKSSFFENTVYTLKENNKTWIYDLTLPPRLEGGRYVTSTNFTYRYTFNFEEEFEVTNYTGWMRTNWWHSIIWTSIYVTFIFVGQRVMEKRPKYELRSFLAVWNTFLAVFSTLGALRTTPEMLHLLYNYGLGFTVCISGKPFLDNRVGGFWNWMFTLSKVPELGDTVFIVLRKQPLIFLHWYHHVTVLLYAWYSYSDYIATARWFVCMNYLVHSAMYSYYALKALKFRVPRWIAMSITTAQLAQMVMGAVVNIWAYQVKQAGNECHVSYDNIKISLLMYTSYFVLFARFFRKAYVVNHKQGGSQTPKESIAYEGKGSKGKLE</sequence>
<keyword evidence="3 10" id="KW-0808">Transferase</keyword>
<comment type="catalytic activity">
    <reaction evidence="10">
        <text>a very-long-chain acyl-CoA + malonyl-CoA + H(+) = a very-long-chain 3-oxoacyl-CoA + CO2 + CoA</text>
        <dbReference type="Rhea" id="RHEA:32727"/>
        <dbReference type="ChEBI" id="CHEBI:15378"/>
        <dbReference type="ChEBI" id="CHEBI:16526"/>
        <dbReference type="ChEBI" id="CHEBI:57287"/>
        <dbReference type="ChEBI" id="CHEBI:57384"/>
        <dbReference type="ChEBI" id="CHEBI:90725"/>
        <dbReference type="ChEBI" id="CHEBI:90736"/>
        <dbReference type="EC" id="2.3.1.199"/>
    </reaction>
</comment>
<dbReference type="GO" id="GO:0030148">
    <property type="term" value="P:sphingolipid biosynthetic process"/>
    <property type="evidence" value="ECO:0007669"/>
    <property type="project" value="TreeGrafter"/>
</dbReference>
<evidence type="ECO:0000256" key="10">
    <source>
        <dbReference type="RuleBase" id="RU361115"/>
    </source>
</evidence>
<feature type="transmembrane region" description="Helical" evidence="10">
    <location>
        <begin position="239"/>
        <end position="261"/>
    </location>
</feature>
<feature type="transmembrane region" description="Helical" evidence="10">
    <location>
        <begin position="183"/>
        <end position="202"/>
    </location>
</feature>
<keyword evidence="2 10" id="KW-0444">Lipid biosynthesis</keyword>
<dbReference type="GO" id="GO:0034626">
    <property type="term" value="P:fatty acid elongation, polyunsaturated fatty acid"/>
    <property type="evidence" value="ECO:0007669"/>
    <property type="project" value="TreeGrafter"/>
</dbReference>
<comment type="similarity">
    <text evidence="10">Belongs to the ELO family.</text>
</comment>
<feature type="transmembrane region" description="Helical" evidence="10">
    <location>
        <begin position="74"/>
        <end position="91"/>
    </location>
</feature>
<feature type="transmembrane region" description="Helical" evidence="10">
    <location>
        <begin position="103"/>
        <end position="123"/>
    </location>
</feature>
<keyword evidence="5 10" id="KW-0276">Fatty acid metabolism</keyword>
<evidence type="ECO:0000256" key="2">
    <source>
        <dbReference type="ARBA" id="ARBA00022516"/>
    </source>
</evidence>
<dbReference type="GO" id="GO:0034625">
    <property type="term" value="P:fatty acid elongation, monounsaturated fatty acid"/>
    <property type="evidence" value="ECO:0007669"/>
    <property type="project" value="TreeGrafter"/>
</dbReference>
<dbReference type="GO" id="GO:0019367">
    <property type="term" value="P:fatty acid elongation, saturated fatty acid"/>
    <property type="evidence" value="ECO:0007669"/>
    <property type="project" value="TreeGrafter"/>
</dbReference>
<feature type="region of interest" description="Disordered" evidence="11">
    <location>
        <begin position="307"/>
        <end position="329"/>
    </location>
</feature>
<keyword evidence="6 10" id="KW-1133">Transmembrane helix</keyword>
<dbReference type="Pfam" id="PF01151">
    <property type="entry name" value="ELO"/>
    <property type="match status" value="1"/>
</dbReference>
<evidence type="ECO:0000256" key="4">
    <source>
        <dbReference type="ARBA" id="ARBA00022692"/>
    </source>
</evidence>
<dbReference type="PANTHER" id="PTHR11157:SF17">
    <property type="entry name" value="ELONGATION OF VERY LONG CHAIN FATTY ACIDS PROTEIN 6"/>
    <property type="match status" value="1"/>
</dbReference>
<evidence type="ECO:0000313" key="12">
    <source>
        <dbReference type="EMBL" id="JAI65508.1"/>
    </source>
</evidence>
<evidence type="ECO:0000256" key="7">
    <source>
        <dbReference type="ARBA" id="ARBA00023098"/>
    </source>
</evidence>
<keyword evidence="7 10" id="KW-0443">Lipid metabolism</keyword>
<dbReference type="EC" id="2.3.1.199" evidence="10"/>
<dbReference type="InterPro" id="IPR030457">
    <property type="entry name" value="ELO_CS"/>
</dbReference>
<comment type="subcellular location">
    <subcellularLocation>
        <location evidence="1">Membrane</location>
        <topology evidence="1">Multi-pass membrane protein</topology>
    </subcellularLocation>
</comment>
<evidence type="ECO:0000256" key="11">
    <source>
        <dbReference type="SAM" id="MobiDB-lite"/>
    </source>
</evidence>
<reference evidence="12" key="1">
    <citation type="submission" date="2015-09" db="EMBL/GenBank/DDBJ databases">
        <title>Scylla olivacea transcriptome.</title>
        <authorList>
            <person name="Ikhwanuddin M."/>
        </authorList>
    </citation>
    <scope>NUCLEOTIDE SEQUENCE</scope>
</reference>
<name>A0A0P4WHW7_SCYOL</name>
<dbReference type="PROSITE" id="PS01188">
    <property type="entry name" value="ELO"/>
    <property type="match status" value="1"/>
</dbReference>
<protein>
    <recommendedName>
        <fullName evidence="10">Elongation of very long chain fatty acids protein</fullName>
        <ecNumber evidence="10">2.3.1.199</ecNumber>
    </recommendedName>
    <alternativeName>
        <fullName evidence="10">Very-long-chain 3-oxoacyl-CoA synthase</fullName>
    </alternativeName>
</protein>
<proteinExistence type="inferred from homology"/>
<evidence type="ECO:0000256" key="9">
    <source>
        <dbReference type="ARBA" id="ARBA00023160"/>
    </source>
</evidence>
<dbReference type="GO" id="GO:0009922">
    <property type="term" value="F:fatty acid elongase activity"/>
    <property type="evidence" value="ECO:0007669"/>
    <property type="project" value="UniProtKB-EC"/>
</dbReference>